<keyword evidence="3" id="KW-1185">Reference proteome</keyword>
<dbReference type="PANTHER" id="PTHR35201">
    <property type="entry name" value="TERPENE SYNTHASE"/>
    <property type="match status" value="1"/>
</dbReference>
<dbReference type="InterPro" id="IPR034686">
    <property type="entry name" value="Terpene_cyclase-like_2"/>
</dbReference>
<dbReference type="EMBL" id="FOBB01000012">
    <property type="protein sequence ID" value="SEN71803.1"/>
    <property type="molecule type" value="Genomic_DNA"/>
</dbReference>
<dbReference type="SFLD" id="SFLDG01020">
    <property type="entry name" value="Terpene_Cyclase_Like_2"/>
    <property type="match status" value="1"/>
</dbReference>
<accession>A0A1H8IT29</accession>
<dbReference type="Proteomes" id="UP000198984">
    <property type="component" value="Unassembled WGS sequence"/>
</dbReference>
<evidence type="ECO:0000313" key="3">
    <source>
        <dbReference type="Proteomes" id="UP000198984"/>
    </source>
</evidence>
<protein>
    <recommendedName>
        <fullName evidence="1">Terpene synthase</fullName>
        <ecNumber evidence="1">4.2.3.-</ecNumber>
    </recommendedName>
</protein>
<dbReference type="GO" id="GO:0046872">
    <property type="term" value="F:metal ion binding"/>
    <property type="evidence" value="ECO:0007669"/>
    <property type="project" value="UniProtKB-KW"/>
</dbReference>
<gene>
    <name evidence="2" type="ORF">SAMN04488505_11276</name>
</gene>
<proteinExistence type="inferred from homology"/>
<reference evidence="2 3" key="1">
    <citation type="submission" date="2016-10" db="EMBL/GenBank/DDBJ databases">
        <authorList>
            <person name="de Groot N.N."/>
        </authorList>
    </citation>
    <scope>NUCLEOTIDE SEQUENCE [LARGE SCALE GENOMIC DNA]</scope>
    <source>
        <strain evidence="2 3">DSM 21039</strain>
    </source>
</reference>
<comment type="cofactor">
    <cofactor evidence="1">
        <name>Mg(2+)</name>
        <dbReference type="ChEBI" id="CHEBI:18420"/>
    </cofactor>
</comment>
<dbReference type="EC" id="4.2.3.-" evidence="1"/>
<name>A0A1H8IT29_9BACT</name>
<evidence type="ECO:0000313" key="2">
    <source>
        <dbReference type="EMBL" id="SEN71803.1"/>
    </source>
</evidence>
<dbReference type="GO" id="GO:0010333">
    <property type="term" value="F:terpene synthase activity"/>
    <property type="evidence" value="ECO:0007669"/>
    <property type="project" value="InterPro"/>
</dbReference>
<dbReference type="SUPFAM" id="SSF48576">
    <property type="entry name" value="Terpenoid synthases"/>
    <property type="match status" value="1"/>
</dbReference>
<dbReference type="AlphaFoldDB" id="A0A1H8IT29"/>
<dbReference type="PANTHER" id="PTHR35201:SF4">
    <property type="entry name" value="BETA-PINACENE SYNTHASE-RELATED"/>
    <property type="match status" value="1"/>
</dbReference>
<sequence>MLSKFRYPFPTLKNPFAETLQEVTNNEWIDKEYRWLYYNDESTRLKYKKTKTAHIASQWFPTASYERLQPVCRFMLWTLYNDDMYEEVTPEEIQLVHKHTIAILKGKVTAEKSGLPLGQLLSSLREELLKYLTPASLQRFIAALSRYFNGLEQEMAYKTRRTFPGIEECLAIRENSLCLRPFLELADIETEQPLPDEIHDHPVIQRIISLAIRMMVCFNEVQSVRKDEATDGIYYNVVKAIQHNRNLSLEEACLEDLRIHNEYLREFIHLQSFLPDFGRWHDLVVNRIHYISMTLSGWKAVSFNLPRYNSTEGFPSIETIRQKNSKVGT</sequence>
<keyword evidence="1" id="KW-0456">Lyase</keyword>
<evidence type="ECO:0000256" key="1">
    <source>
        <dbReference type="RuleBase" id="RU366034"/>
    </source>
</evidence>
<dbReference type="Pfam" id="PF19086">
    <property type="entry name" value="Terpene_syn_C_2"/>
    <property type="match status" value="1"/>
</dbReference>
<keyword evidence="1" id="KW-0479">Metal-binding</keyword>
<dbReference type="STRING" id="573321.SAMN04488505_11276"/>
<comment type="similarity">
    <text evidence="1">Belongs to the terpene synthase family.</text>
</comment>
<organism evidence="2 3">
    <name type="scientific">Chitinophaga rupis</name>
    <dbReference type="NCBI Taxonomy" id="573321"/>
    <lineage>
        <taxon>Bacteria</taxon>
        <taxon>Pseudomonadati</taxon>
        <taxon>Bacteroidota</taxon>
        <taxon>Chitinophagia</taxon>
        <taxon>Chitinophagales</taxon>
        <taxon>Chitinophagaceae</taxon>
        <taxon>Chitinophaga</taxon>
    </lineage>
</organism>
<keyword evidence="1" id="KW-0460">Magnesium</keyword>
<dbReference type="InterPro" id="IPR008949">
    <property type="entry name" value="Isoprenoid_synthase_dom_sf"/>
</dbReference>
<dbReference type="Gene3D" id="1.10.600.10">
    <property type="entry name" value="Farnesyl Diphosphate Synthase"/>
    <property type="match status" value="1"/>
</dbReference>
<dbReference type="SFLD" id="SFLDS00005">
    <property type="entry name" value="Isoprenoid_Synthase_Type_I"/>
    <property type="match status" value="1"/>
</dbReference>